<proteinExistence type="predicted"/>
<dbReference type="InterPro" id="IPR050373">
    <property type="entry name" value="Fibrinogen_C-term_domain"/>
</dbReference>
<dbReference type="EnsemblMetazoa" id="XM_011410057.2">
    <property type="protein sequence ID" value="XP_011408359.2"/>
    <property type="gene ID" value="LOC100631553"/>
</dbReference>
<feature type="signal peptide" evidence="2">
    <location>
        <begin position="1"/>
        <end position="20"/>
    </location>
</feature>
<keyword evidence="1" id="KW-1015">Disulfide bond</keyword>
<dbReference type="PROSITE" id="PS00514">
    <property type="entry name" value="FIBRINOGEN_C_1"/>
    <property type="match status" value="1"/>
</dbReference>
<dbReference type="GO" id="GO:0005615">
    <property type="term" value="C:extracellular space"/>
    <property type="evidence" value="ECO:0007669"/>
    <property type="project" value="TreeGrafter"/>
</dbReference>
<dbReference type="PROSITE" id="PS51406">
    <property type="entry name" value="FIBRINOGEN_C_2"/>
    <property type="match status" value="1"/>
</dbReference>
<reference evidence="5" key="1">
    <citation type="journal article" date="2010" name="Nature">
        <title>The Amphimedon queenslandica genome and the evolution of animal complexity.</title>
        <authorList>
            <person name="Srivastava M."/>
            <person name="Simakov O."/>
            <person name="Chapman J."/>
            <person name="Fahey B."/>
            <person name="Gauthier M.E."/>
            <person name="Mitros T."/>
            <person name="Richards G.S."/>
            <person name="Conaco C."/>
            <person name="Dacre M."/>
            <person name="Hellsten U."/>
            <person name="Larroux C."/>
            <person name="Putnam N.H."/>
            <person name="Stanke M."/>
            <person name="Adamska M."/>
            <person name="Darling A."/>
            <person name="Degnan S.M."/>
            <person name="Oakley T.H."/>
            <person name="Plachetzki D.C."/>
            <person name="Zhai Y."/>
            <person name="Adamski M."/>
            <person name="Calcino A."/>
            <person name="Cummins S.F."/>
            <person name="Goodstein D.M."/>
            <person name="Harris C."/>
            <person name="Jackson D.J."/>
            <person name="Leys S.P."/>
            <person name="Shu S."/>
            <person name="Woodcroft B.J."/>
            <person name="Vervoort M."/>
            <person name="Kosik K.S."/>
            <person name="Manning G."/>
            <person name="Degnan B.M."/>
            <person name="Rokhsar D.S."/>
        </authorList>
    </citation>
    <scope>NUCLEOTIDE SEQUENCE [LARGE SCALE GENOMIC DNA]</scope>
</reference>
<dbReference type="Proteomes" id="UP000007879">
    <property type="component" value="Unassembled WGS sequence"/>
</dbReference>
<evidence type="ECO:0000256" key="2">
    <source>
        <dbReference type="SAM" id="SignalP"/>
    </source>
</evidence>
<name>A0A1X7T2C4_AMPQE</name>
<dbReference type="AlphaFoldDB" id="A0A1X7T2C4"/>
<keyword evidence="2" id="KW-0732">Signal</keyword>
<dbReference type="InterPro" id="IPR020837">
    <property type="entry name" value="Fibrinogen_CS"/>
</dbReference>
<dbReference type="CDD" id="cd00087">
    <property type="entry name" value="FReD"/>
    <property type="match status" value="1"/>
</dbReference>
<protein>
    <recommendedName>
        <fullName evidence="3">Fibrinogen C-terminal domain-containing protein</fullName>
    </recommendedName>
</protein>
<sequence>MDHGSLFFLLLVLLTVPTEGSYCMTADCPNTGSGGLSLYLSACCVVSNLGQSVTISESGINKYILCPKVRPKSCPDISDCKSLFEDGNNASDIYTISPDGGTPFEVYCDMETDGGGWAVFQRREDGSVDFYRYWADYMNGFGNLTGEFWLGLSKIHRLTKERSNTLKVELQEFNNNITIYAEFSRFNIGDNSTEYTLSVGGYSGTAQNSMYLHDGMRFSTRDDDNDLGPDYSCAIGHTGAWWYRGCHVACLNGQYFQTPVNNANGIVWYEYNKNYVVFEFSEMKVRRNN</sequence>
<dbReference type="InterPro" id="IPR014716">
    <property type="entry name" value="Fibrinogen_a/b/g_C_1"/>
</dbReference>
<dbReference type="SUPFAM" id="SSF56496">
    <property type="entry name" value="Fibrinogen C-terminal domain-like"/>
    <property type="match status" value="1"/>
</dbReference>
<accession>A0A1X7T2C4</accession>
<evidence type="ECO:0000256" key="1">
    <source>
        <dbReference type="ARBA" id="ARBA00023157"/>
    </source>
</evidence>
<evidence type="ECO:0000259" key="3">
    <source>
        <dbReference type="PROSITE" id="PS51406"/>
    </source>
</evidence>
<dbReference type="eggNOG" id="KOG2579">
    <property type="taxonomic scope" value="Eukaryota"/>
</dbReference>
<dbReference type="EnsemblMetazoa" id="Aqu2.1.08585_001">
    <property type="protein sequence ID" value="Aqu2.1.08585_001"/>
    <property type="gene ID" value="Aqu2.1.08585"/>
</dbReference>
<feature type="domain" description="Fibrinogen C-terminal" evidence="3">
    <location>
        <begin position="71"/>
        <end position="289"/>
    </location>
</feature>
<dbReference type="PANTHER" id="PTHR19143">
    <property type="entry name" value="FIBRINOGEN/TENASCIN/ANGIOPOEITIN"/>
    <property type="match status" value="1"/>
</dbReference>
<dbReference type="InterPro" id="IPR002181">
    <property type="entry name" value="Fibrinogen_a/b/g_C_dom"/>
</dbReference>
<dbReference type="KEGG" id="aqu:100631553"/>
<organism evidence="4">
    <name type="scientific">Amphimedon queenslandica</name>
    <name type="common">Sponge</name>
    <dbReference type="NCBI Taxonomy" id="400682"/>
    <lineage>
        <taxon>Eukaryota</taxon>
        <taxon>Metazoa</taxon>
        <taxon>Porifera</taxon>
        <taxon>Demospongiae</taxon>
        <taxon>Heteroscleromorpha</taxon>
        <taxon>Haplosclerida</taxon>
        <taxon>Niphatidae</taxon>
        <taxon>Amphimedon</taxon>
    </lineage>
</organism>
<feature type="chain" id="PRO_5010862920" description="Fibrinogen C-terminal domain-containing protein" evidence="2">
    <location>
        <begin position="21"/>
        <end position="289"/>
    </location>
</feature>
<dbReference type="OrthoDB" id="6159560at2759"/>
<reference evidence="4" key="2">
    <citation type="submission" date="2017-05" db="UniProtKB">
        <authorList>
            <consortium name="EnsemblMetazoa"/>
        </authorList>
    </citation>
    <scope>IDENTIFICATION</scope>
</reference>
<dbReference type="InParanoid" id="A0A1X7T2C4"/>
<dbReference type="Pfam" id="PF00147">
    <property type="entry name" value="Fibrinogen_C"/>
    <property type="match status" value="1"/>
</dbReference>
<dbReference type="SMART" id="SM00186">
    <property type="entry name" value="FBG"/>
    <property type="match status" value="1"/>
</dbReference>
<dbReference type="FunFam" id="3.90.215.10:FF:000001">
    <property type="entry name" value="Tenascin isoform 1"/>
    <property type="match status" value="1"/>
</dbReference>
<dbReference type="InterPro" id="IPR036056">
    <property type="entry name" value="Fibrinogen-like_C"/>
</dbReference>
<dbReference type="Gene3D" id="3.90.215.10">
    <property type="entry name" value="Gamma Fibrinogen, chain A, domain 1"/>
    <property type="match status" value="1"/>
</dbReference>
<dbReference type="NCBIfam" id="NF040941">
    <property type="entry name" value="GGGWT_bact"/>
    <property type="match status" value="1"/>
</dbReference>
<gene>
    <name evidence="4" type="primary">100631553</name>
</gene>
<keyword evidence="5" id="KW-1185">Reference proteome</keyword>
<evidence type="ECO:0000313" key="5">
    <source>
        <dbReference type="Proteomes" id="UP000007879"/>
    </source>
</evidence>
<evidence type="ECO:0000313" key="4">
    <source>
        <dbReference type="EnsemblMetazoa" id="Aqu2.1.08585_001"/>
    </source>
</evidence>